<dbReference type="RefSeq" id="WP_146513084.1">
    <property type="nucleotide sequence ID" value="NZ_SJPI01000001.1"/>
</dbReference>
<feature type="compositionally biased region" description="Basic and acidic residues" evidence="1">
    <location>
        <begin position="40"/>
        <end position="51"/>
    </location>
</feature>
<sequence length="62" mass="6523">MTQKFLLAAIFITSIFIIVPGCGGSGSEAVLEKPARKTAADLEAESERNKPTAEYAAQRPGA</sequence>
<feature type="region of interest" description="Disordered" evidence="1">
    <location>
        <begin position="40"/>
        <end position="62"/>
    </location>
</feature>
<name>A0A5C5WSJ1_9BACT</name>
<evidence type="ECO:0000313" key="2">
    <source>
        <dbReference type="EMBL" id="TWT52762.1"/>
    </source>
</evidence>
<dbReference type="EMBL" id="SJPI01000001">
    <property type="protein sequence ID" value="TWT52762.1"/>
    <property type="molecule type" value="Genomic_DNA"/>
</dbReference>
<proteinExistence type="predicted"/>
<keyword evidence="3" id="KW-1185">Reference proteome</keyword>
<protein>
    <submittedName>
        <fullName evidence="2">Uncharacterized protein</fullName>
    </submittedName>
</protein>
<evidence type="ECO:0000256" key="1">
    <source>
        <dbReference type="SAM" id="MobiDB-lite"/>
    </source>
</evidence>
<organism evidence="2 3">
    <name type="scientific">Rubripirellula amarantea</name>
    <dbReference type="NCBI Taxonomy" id="2527999"/>
    <lineage>
        <taxon>Bacteria</taxon>
        <taxon>Pseudomonadati</taxon>
        <taxon>Planctomycetota</taxon>
        <taxon>Planctomycetia</taxon>
        <taxon>Pirellulales</taxon>
        <taxon>Pirellulaceae</taxon>
        <taxon>Rubripirellula</taxon>
    </lineage>
</organism>
<reference evidence="2 3" key="1">
    <citation type="submission" date="2019-02" db="EMBL/GenBank/DDBJ databases">
        <title>Deep-cultivation of Planctomycetes and their phenomic and genomic characterization uncovers novel biology.</title>
        <authorList>
            <person name="Wiegand S."/>
            <person name="Jogler M."/>
            <person name="Boedeker C."/>
            <person name="Pinto D."/>
            <person name="Vollmers J."/>
            <person name="Rivas-Marin E."/>
            <person name="Kohn T."/>
            <person name="Peeters S.H."/>
            <person name="Heuer A."/>
            <person name="Rast P."/>
            <person name="Oberbeckmann S."/>
            <person name="Bunk B."/>
            <person name="Jeske O."/>
            <person name="Meyerdierks A."/>
            <person name="Storesund J.E."/>
            <person name="Kallscheuer N."/>
            <person name="Luecker S."/>
            <person name="Lage O.M."/>
            <person name="Pohl T."/>
            <person name="Merkel B.J."/>
            <person name="Hornburger P."/>
            <person name="Mueller R.-W."/>
            <person name="Bruemmer F."/>
            <person name="Labrenz M."/>
            <person name="Spormann A.M."/>
            <person name="Op Den Camp H."/>
            <person name="Overmann J."/>
            <person name="Amann R."/>
            <person name="Jetten M.S.M."/>
            <person name="Mascher T."/>
            <person name="Medema M.H."/>
            <person name="Devos D.P."/>
            <person name="Kaster A.-K."/>
            <person name="Ovreas L."/>
            <person name="Rohde M."/>
            <person name="Galperin M.Y."/>
            <person name="Jogler C."/>
        </authorList>
    </citation>
    <scope>NUCLEOTIDE SEQUENCE [LARGE SCALE GENOMIC DNA]</scope>
    <source>
        <strain evidence="2 3">Pla22</strain>
    </source>
</reference>
<dbReference type="AlphaFoldDB" id="A0A5C5WSJ1"/>
<comment type="caution">
    <text evidence="2">The sequence shown here is derived from an EMBL/GenBank/DDBJ whole genome shotgun (WGS) entry which is preliminary data.</text>
</comment>
<accession>A0A5C5WSJ1</accession>
<evidence type="ECO:0000313" key="3">
    <source>
        <dbReference type="Proteomes" id="UP000316598"/>
    </source>
</evidence>
<dbReference type="Proteomes" id="UP000316598">
    <property type="component" value="Unassembled WGS sequence"/>
</dbReference>
<gene>
    <name evidence="2" type="ORF">Pla22_03880</name>
</gene>